<evidence type="ECO:0000256" key="1">
    <source>
        <dbReference type="SAM" id="MobiDB-lite"/>
    </source>
</evidence>
<dbReference type="InterPro" id="IPR036415">
    <property type="entry name" value="Lamin_tail_dom_sf"/>
</dbReference>
<gene>
    <name evidence="3" type="ORF">KLA_10228</name>
</gene>
<dbReference type="EMBL" id="ARZX01000012">
    <property type="protein sequence ID" value="EWH13293.1"/>
    <property type="molecule type" value="Genomic_DNA"/>
</dbReference>
<feature type="compositionally biased region" description="Polar residues" evidence="1">
    <location>
        <begin position="430"/>
        <end position="440"/>
    </location>
</feature>
<reference evidence="3 4" key="1">
    <citation type="journal article" date="2014" name="Genome Announc.">
        <title>Draft Genome Sequence of the Carrageenan-Degrading Bacterium Cellulophaga sp. Strain KL-A, Isolated from Decaying Marine Algae.</title>
        <authorList>
            <person name="Shan D."/>
            <person name="Ying J."/>
            <person name="Li X."/>
            <person name="Gao Z."/>
            <person name="Wei G."/>
            <person name="Shao Z."/>
        </authorList>
    </citation>
    <scope>NUCLEOTIDE SEQUENCE [LARGE SCALE GENOMIC DNA]</scope>
    <source>
        <strain evidence="3 4">KL-A</strain>
    </source>
</reference>
<organism evidence="3 4">
    <name type="scientific">Cellulophaga geojensis KL-A</name>
    <dbReference type="NCBI Taxonomy" id="1328323"/>
    <lineage>
        <taxon>Bacteria</taxon>
        <taxon>Pseudomonadati</taxon>
        <taxon>Bacteroidota</taxon>
        <taxon>Flavobacteriia</taxon>
        <taxon>Flavobacteriales</taxon>
        <taxon>Flavobacteriaceae</taxon>
        <taxon>Cellulophaga</taxon>
    </lineage>
</organism>
<dbReference type="RefSeq" id="WP_034645598.1">
    <property type="nucleotide sequence ID" value="NZ_ARZX01000012.1"/>
</dbReference>
<dbReference type="InterPro" id="IPR043744">
    <property type="entry name" value="DUF5689"/>
</dbReference>
<name>A0ABP3B648_9FLAO</name>
<dbReference type="PROSITE" id="PS51841">
    <property type="entry name" value="LTD"/>
    <property type="match status" value="1"/>
</dbReference>
<sequence length="450" mass="50147">MILKKHLTISISFFLIISCVKDKDFDISKTKCSELVYNLSLINLNTITEGDITQVQEDIIIEGYIVSSDIENNFFGTIHIQDKAIEPTTGISFLVDLRDYYLQYKLGEKVAIKLKGLYIAKKNNAFVIGGVFTSFGNQSVGRLPSLQVQEHMYAICTNQTAKATKTTIEDLSFSMINTVVELDNLEFIEEELSKTFANEKEETERVLKDCLGNQIKLVNSGYADFATNVLPNKNGNITAVLIEDKNELKLKIRTIADLSFNNNRCPPIVTEFTSTAIFFSEIADPNNNTGARFIELYNSSNESLDLNNWKINRYTNASTDISSSLDLTGYSINAKSTLVISPNKDEFITVYGFEPDISIGKNSVADSNGDDNLVLKDPFGTTIDIFGVIGEDGTNTNHEFEDGKAQRKETISMGSSTYMFNQWLIFNDTGSSNTTNTPQNAPDDFSPKVR</sequence>
<dbReference type="Gene3D" id="2.60.40.1260">
    <property type="entry name" value="Lamin Tail domain"/>
    <property type="match status" value="1"/>
</dbReference>
<accession>A0ABP3B648</accession>
<evidence type="ECO:0000313" key="3">
    <source>
        <dbReference type="EMBL" id="EWH13293.1"/>
    </source>
</evidence>
<feature type="region of interest" description="Disordered" evidence="1">
    <location>
        <begin position="430"/>
        <end position="450"/>
    </location>
</feature>
<protein>
    <submittedName>
        <fullName evidence="3">Extracellular nuclease</fullName>
    </submittedName>
</protein>
<dbReference type="SUPFAM" id="SSF74853">
    <property type="entry name" value="Lamin A/C globular tail domain"/>
    <property type="match status" value="1"/>
</dbReference>
<dbReference type="Proteomes" id="UP000019275">
    <property type="component" value="Unassembled WGS sequence"/>
</dbReference>
<keyword evidence="4" id="KW-1185">Reference proteome</keyword>
<evidence type="ECO:0000313" key="4">
    <source>
        <dbReference type="Proteomes" id="UP000019275"/>
    </source>
</evidence>
<dbReference type="InterPro" id="IPR001322">
    <property type="entry name" value="Lamin_tail_dom"/>
</dbReference>
<dbReference type="Pfam" id="PF18942">
    <property type="entry name" value="DUF5689"/>
    <property type="match status" value="1"/>
</dbReference>
<dbReference type="Pfam" id="PF00932">
    <property type="entry name" value="LTD"/>
    <property type="match status" value="1"/>
</dbReference>
<dbReference type="PROSITE" id="PS51257">
    <property type="entry name" value="PROKAR_LIPOPROTEIN"/>
    <property type="match status" value="1"/>
</dbReference>
<feature type="domain" description="LTD" evidence="2">
    <location>
        <begin position="268"/>
        <end position="422"/>
    </location>
</feature>
<proteinExistence type="predicted"/>
<comment type="caution">
    <text evidence="3">The sequence shown here is derived from an EMBL/GenBank/DDBJ whole genome shotgun (WGS) entry which is preliminary data.</text>
</comment>
<evidence type="ECO:0000259" key="2">
    <source>
        <dbReference type="PROSITE" id="PS51841"/>
    </source>
</evidence>